<feature type="transmembrane region" description="Helical" evidence="1">
    <location>
        <begin position="324"/>
        <end position="341"/>
    </location>
</feature>
<keyword evidence="1" id="KW-0812">Transmembrane</keyword>
<accession>A0A7G5GYP0</accession>
<name>A0A7G5GYP0_9BACT</name>
<feature type="transmembrane region" description="Helical" evidence="1">
    <location>
        <begin position="49"/>
        <end position="69"/>
    </location>
</feature>
<dbReference type="Proteomes" id="UP000515369">
    <property type="component" value="Chromosome"/>
</dbReference>
<dbReference type="Pfam" id="PF01757">
    <property type="entry name" value="Acyl_transf_3"/>
    <property type="match status" value="1"/>
</dbReference>
<dbReference type="InterPro" id="IPR002656">
    <property type="entry name" value="Acyl_transf_3_dom"/>
</dbReference>
<feature type="transmembrane region" description="Helical" evidence="1">
    <location>
        <begin position="21"/>
        <end position="43"/>
    </location>
</feature>
<feature type="transmembrane region" description="Helical" evidence="1">
    <location>
        <begin position="191"/>
        <end position="209"/>
    </location>
</feature>
<keyword evidence="3" id="KW-0808">Transferase</keyword>
<gene>
    <name evidence="3" type="ORF">H3H32_03220</name>
</gene>
<feature type="transmembrane region" description="Helical" evidence="1">
    <location>
        <begin position="259"/>
        <end position="277"/>
    </location>
</feature>
<feature type="domain" description="Acyltransferase 3" evidence="2">
    <location>
        <begin position="10"/>
        <end position="342"/>
    </location>
</feature>
<dbReference type="GO" id="GO:0016020">
    <property type="term" value="C:membrane"/>
    <property type="evidence" value="ECO:0007669"/>
    <property type="project" value="TreeGrafter"/>
</dbReference>
<dbReference type="GO" id="GO:0000271">
    <property type="term" value="P:polysaccharide biosynthetic process"/>
    <property type="evidence" value="ECO:0007669"/>
    <property type="project" value="TreeGrafter"/>
</dbReference>
<evidence type="ECO:0000259" key="2">
    <source>
        <dbReference type="Pfam" id="PF01757"/>
    </source>
</evidence>
<evidence type="ECO:0000256" key="1">
    <source>
        <dbReference type="SAM" id="Phobius"/>
    </source>
</evidence>
<dbReference type="InterPro" id="IPR050879">
    <property type="entry name" value="Acyltransferase_3"/>
</dbReference>
<dbReference type="GO" id="GO:0016747">
    <property type="term" value="F:acyltransferase activity, transferring groups other than amino-acyl groups"/>
    <property type="evidence" value="ECO:0007669"/>
    <property type="project" value="InterPro"/>
</dbReference>
<keyword evidence="3" id="KW-0012">Acyltransferase</keyword>
<dbReference type="AlphaFoldDB" id="A0A7G5GYP0"/>
<feature type="transmembrane region" description="Helical" evidence="1">
    <location>
        <begin position="140"/>
        <end position="159"/>
    </location>
</feature>
<dbReference type="PANTHER" id="PTHR23028:SF53">
    <property type="entry name" value="ACYL_TRANSF_3 DOMAIN-CONTAINING PROTEIN"/>
    <property type="match status" value="1"/>
</dbReference>
<feature type="transmembrane region" description="Helical" evidence="1">
    <location>
        <begin position="284"/>
        <end position="304"/>
    </location>
</feature>
<reference evidence="3 4" key="1">
    <citation type="submission" date="2020-07" db="EMBL/GenBank/DDBJ databases">
        <title>Spirosoma foliorum sp. nov., isolated from the leaves on the Nejang mountain Korea, Republic of.</title>
        <authorList>
            <person name="Ho H."/>
            <person name="Lee Y.-J."/>
            <person name="Nurcahyanto D.-A."/>
            <person name="Kim S.-G."/>
        </authorList>
    </citation>
    <scope>NUCLEOTIDE SEQUENCE [LARGE SCALE GENOMIC DNA]</scope>
    <source>
        <strain evidence="3 4">PL0136</strain>
    </source>
</reference>
<feature type="transmembrane region" description="Helical" evidence="1">
    <location>
        <begin position="168"/>
        <end position="185"/>
    </location>
</feature>
<dbReference type="KEGG" id="sfol:H3H32_03220"/>
<evidence type="ECO:0000313" key="4">
    <source>
        <dbReference type="Proteomes" id="UP000515369"/>
    </source>
</evidence>
<evidence type="ECO:0000313" key="3">
    <source>
        <dbReference type="EMBL" id="QMW03982.1"/>
    </source>
</evidence>
<feature type="transmembrane region" description="Helical" evidence="1">
    <location>
        <begin position="81"/>
        <end position="101"/>
    </location>
</feature>
<keyword evidence="1" id="KW-0472">Membrane</keyword>
<keyword evidence="4" id="KW-1185">Reference proteome</keyword>
<dbReference type="EMBL" id="CP059732">
    <property type="protein sequence ID" value="QMW03982.1"/>
    <property type="molecule type" value="Genomic_DNA"/>
</dbReference>
<organism evidence="3 4">
    <name type="scientific">Spirosoma foliorum</name>
    <dbReference type="NCBI Taxonomy" id="2710596"/>
    <lineage>
        <taxon>Bacteria</taxon>
        <taxon>Pseudomonadati</taxon>
        <taxon>Bacteroidota</taxon>
        <taxon>Cytophagia</taxon>
        <taxon>Cytophagales</taxon>
        <taxon>Cytophagaceae</taxon>
        <taxon>Spirosoma</taxon>
    </lineage>
</organism>
<proteinExistence type="predicted"/>
<protein>
    <submittedName>
        <fullName evidence="3">Acyltransferase</fullName>
    </submittedName>
</protein>
<keyword evidence="1" id="KW-1133">Transmembrane helix</keyword>
<feature type="transmembrane region" description="Helical" evidence="1">
    <location>
        <begin position="221"/>
        <end position="239"/>
    </location>
</feature>
<sequence>MRSHSDKLIKLEAIRGFAATYVAIGHIVKKTLIISGINFAYIFRFGQEAVILFFILSGIVMQYSFARAGNYSFSHFFLKRFLRIYIPLFFIFLANYGILIITENTQVSVSWPELVGNIAMLQDYGGVKVGILFGPFLGNLPLWSLSYEWWFYFIFFYLYTKFGKMSGLYAYSISILAAISYFFYPTFIGRVFMYLSIWWIGADIGLLYFQGKDIFLKTLLMPLASILCVTIILTINFYFNGTKTAAILHDSGFGVSPILELRHFLFVLFIIPISLLWKSFGWVGFNMIFGIFGRIAPISFALYISHWFLVANANYLDNIITNKPIQISAYIIICVGFSYLVERRIYPTINHIVMNKVYKQHNLNEIAILGQ</sequence>
<dbReference type="RefSeq" id="WP_182461238.1">
    <property type="nucleotide sequence ID" value="NZ_CP059732.1"/>
</dbReference>
<dbReference type="PANTHER" id="PTHR23028">
    <property type="entry name" value="ACETYLTRANSFERASE"/>
    <property type="match status" value="1"/>
</dbReference>